<evidence type="ECO:0000259" key="2">
    <source>
        <dbReference type="Pfam" id="PF14908"/>
    </source>
</evidence>
<protein>
    <recommendedName>
        <fullName evidence="5">CCDC81 HU domain-containing protein</fullName>
    </recommendedName>
</protein>
<feature type="domain" description="CCDC81 HU" evidence="2">
    <location>
        <begin position="23"/>
        <end position="53"/>
    </location>
</feature>
<dbReference type="PANTHER" id="PTHR14362:SF2">
    <property type="entry name" value="COILED-COIL DOMAIN-CONTAINING PROTEIN 81"/>
    <property type="match status" value="1"/>
</dbReference>
<dbReference type="InterPro" id="IPR026295">
    <property type="entry name" value="CCD81"/>
</dbReference>
<name>A0A7S2WUV3_9STRA</name>
<proteinExistence type="predicted"/>
<dbReference type="GO" id="GO:0005815">
    <property type="term" value="C:microtubule organizing center"/>
    <property type="evidence" value="ECO:0007669"/>
    <property type="project" value="TreeGrafter"/>
</dbReference>
<feature type="region of interest" description="Disordered" evidence="1">
    <location>
        <begin position="355"/>
        <end position="390"/>
    </location>
</feature>
<gene>
    <name evidence="4" type="ORF">RMAR1173_LOCUS20017</name>
</gene>
<dbReference type="Pfam" id="PF18289">
    <property type="entry name" value="HU-CCDC81_euk_2"/>
    <property type="match status" value="1"/>
</dbReference>
<feature type="region of interest" description="Disordered" evidence="1">
    <location>
        <begin position="218"/>
        <end position="241"/>
    </location>
</feature>
<organism evidence="4">
    <name type="scientific">Rhizochromulina marina</name>
    <dbReference type="NCBI Taxonomy" id="1034831"/>
    <lineage>
        <taxon>Eukaryota</taxon>
        <taxon>Sar</taxon>
        <taxon>Stramenopiles</taxon>
        <taxon>Ochrophyta</taxon>
        <taxon>Dictyochophyceae</taxon>
        <taxon>Rhizochromulinales</taxon>
        <taxon>Rhizochromulina</taxon>
    </lineage>
</organism>
<evidence type="ECO:0008006" key="5">
    <source>
        <dbReference type="Google" id="ProtNLM"/>
    </source>
</evidence>
<dbReference type="InterPro" id="IPR028034">
    <property type="entry name" value="HU-CCDC81"/>
</dbReference>
<feature type="domain" description="CCDC81 HU" evidence="3">
    <location>
        <begin position="96"/>
        <end position="155"/>
    </location>
</feature>
<dbReference type="AlphaFoldDB" id="A0A7S2WUV3"/>
<evidence type="ECO:0000313" key="4">
    <source>
        <dbReference type="EMBL" id="CAD9709025.1"/>
    </source>
</evidence>
<reference evidence="4" key="1">
    <citation type="submission" date="2021-01" db="EMBL/GenBank/DDBJ databases">
        <authorList>
            <person name="Corre E."/>
            <person name="Pelletier E."/>
            <person name="Niang G."/>
            <person name="Scheremetjew M."/>
            <person name="Finn R."/>
            <person name="Kale V."/>
            <person name="Holt S."/>
            <person name="Cochrane G."/>
            <person name="Meng A."/>
            <person name="Brown T."/>
            <person name="Cohen L."/>
        </authorList>
    </citation>
    <scope>NUCLEOTIDE SEQUENCE</scope>
    <source>
        <strain evidence="4">CCMP1243</strain>
    </source>
</reference>
<evidence type="ECO:0000259" key="3">
    <source>
        <dbReference type="Pfam" id="PF18289"/>
    </source>
</evidence>
<feature type="compositionally biased region" description="Polar residues" evidence="1">
    <location>
        <begin position="265"/>
        <end position="282"/>
    </location>
</feature>
<dbReference type="InterPro" id="IPR040673">
    <property type="entry name" value="CCDC81_HU_dom_2"/>
</dbReference>
<accession>A0A7S2WUV3</accession>
<dbReference type="EMBL" id="HBHJ01030230">
    <property type="protein sequence ID" value="CAD9709025.1"/>
    <property type="molecule type" value="Transcribed_RNA"/>
</dbReference>
<dbReference type="PANTHER" id="PTHR14362">
    <property type="entry name" value="COILED-COIL DOMAIN-CONTAINING PROTEIN 81"/>
    <property type="match status" value="1"/>
</dbReference>
<evidence type="ECO:0000256" key="1">
    <source>
        <dbReference type="SAM" id="MobiDB-lite"/>
    </source>
</evidence>
<feature type="region of interest" description="Disordered" evidence="1">
    <location>
        <begin position="253"/>
        <end position="336"/>
    </location>
</feature>
<sequence length="519" mass="58241">MYNARALFKDASQFGSPVAESERLWKAFGSYVDETLRMGKGLKIPKLGFFTSIRSSHRDAAPGIKGRVFSPARSFCRSYGVTARKTGKFLFSPCLEFNMSKLATKAKMDKDMARITLEVLIRTLGQAVAMGQNCRVLIDTVGTLIIQQREMSFRFQGYPEFMPIPAPPKWGVRSTAELLESVGLQSGDADGRTSSPFPEEARAGALIKEAEVHTAGTLMQSSRGRGHAASVSTLSLDSGPVDALDTMTQRLQGPNQVEDMEQRHPSSSQPRSGRASDQSLGQTAATLATSSRTRARPLTMGGFMERSRREPSSDTIPIFPKLLSTQGPNTRPGAGANSVTINLAYERLENQLQREKELEKKQQAEIQQRLDRSSKIQAERRQRERSRQDELNQFLRTQAEQHRVLREQQRQAERFQAPEPEKAYPVEKGLNMAEERQLKQSLRDFLDQQVRAKKELEAISKAREMERDRFLLQCLEDEASSEATEKIKQRQVEQKALAAEWAKQTALSKKGQSLFSKLV</sequence>
<dbReference type="Pfam" id="PF14908">
    <property type="entry name" value="HU-CCDC81_euk_1"/>
    <property type="match status" value="1"/>
</dbReference>
<feature type="compositionally biased region" description="Low complexity" evidence="1">
    <location>
        <begin position="283"/>
        <end position="292"/>
    </location>
</feature>